<evidence type="ECO:0000313" key="4">
    <source>
        <dbReference type="Proteomes" id="UP000433104"/>
    </source>
</evidence>
<dbReference type="AlphaFoldDB" id="A0A844ZGR4"/>
<keyword evidence="4" id="KW-1185">Reference proteome</keyword>
<organism evidence="3 4">
    <name type="scientific">Parapontixanthobacter aurantiacus</name>
    <dbReference type="NCBI Taxonomy" id="1463599"/>
    <lineage>
        <taxon>Bacteria</taxon>
        <taxon>Pseudomonadati</taxon>
        <taxon>Pseudomonadota</taxon>
        <taxon>Alphaproteobacteria</taxon>
        <taxon>Sphingomonadales</taxon>
        <taxon>Erythrobacteraceae</taxon>
        <taxon>Parapontixanthobacter</taxon>
    </lineage>
</organism>
<dbReference type="PROSITE" id="PS00166">
    <property type="entry name" value="ENOYL_COA_HYDRATASE"/>
    <property type="match status" value="1"/>
</dbReference>
<gene>
    <name evidence="3" type="ORF">GRI38_11930</name>
</gene>
<name>A0A844ZGR4_9SPHN</name>
<dbReference type="RefSeq" id="WP_160684199.1">
    <property type="nucleotide sequence ID" value="NZ_WTYW01000003.1"/>
</dbReference>
<accession>A0A844ZGR4</accession>
<dbReference type="InterPro" id="IPR051683">
    <property type="entry name" value="Enoyl-CoA_Hydratase/Isomerase"/>
</dbReference>
<dbReference type="Pfam" id="PF00378">
    <property type="entry name" value="ECH_1"/>
    <property type="match status" value="1"/>
</dbReference>
<proteinExistence type="inferred from homology"/>
<dbReference type="InterPro" id="IPR018376">
    <property type="entry name" value="Enoyl-CoA_hyd/isom_CS"/>
</dbReference>
<dbReference type="EMBL" id="WTYW01000003">
    <property type="protein sequence ID" value="MXO86734.1"/>
    <property type="molecule type" value="Genomic_DNA"/>
</dbReference>
<evidence type="ECO:0000256" key="2">
    <source>
        <dbReference type="RuleBase" id="RU003707"/>
    </source>
</evidence>
<dbReference type="InterPro" id="IPR001753">
    <property type="entry name" value="Enoyl-CoA_hydra/iso"/>
</dbReference>
<dbReference type="PANTHER" id="PTHR42964:SF1">
    <property type="entry name" value="POLYKETIDE BIOSYNTHESIS ENOYL-COA HYDRATASE PKSH-RELATED"/>
    <property type="match status" value="1"/>
</dbReference>
<protein>
    <submittedName>
        <fullName evidence="3">Enoyl-CoA hydratase/isomerase family protein</fullName>
    </submittedName>
</protein>
<dbReference type="CDD" id="cd06558">
    <property type="entry name" value="crotonase-like"/>
    <property type="match status" value="1"/>
</dbReference>
<evidence type="ECO:0000256" key="1">
    <source>
        <dbReference type="ARBA" id="ARBA00005254"/>
    </source>
</evidence>
<keyword evidence="3" id="KW-0413">Isomerase</keyword>
<reference evidence="3 4" key="1">
    <citation type="submission" date="2019-12" db="EMBL/GenBank/DDBJ databases">
        <title>Genomic-based taxomic classification of the family Erythrobacteraceae.</title>
        <authorList>
            <person name="Xu L."/>
        </authorList>
    </citation>
    <scope>NUCLEOTIDE SEQUENCE [LARGE SCALE GENOMIC DNA]</scope>
    <source>
        <strain evidence="3 4">MCCC 1A09962</strain>
    </source>
</reference>
<comment type="caution">
    <text evidence="3">The sequence shown here is derived from an EMBL/GenBank/DDBJ whole genome shotgun (WGS) entry which is preliminary data.</text>
</comment>
<dbReference type="InterPro" id="IPR029045">
    <property type="entry name" value="ClpP/crotonase-like_dom_sf"/>
</dbReference>
<dbReference type="PANTHER" id="PTHR42964">
    <property type="entry name" value="ENOYL-COA HYDRATASE"/>
    <property type="match status" value="1"/>
</dbReference>
<dbReference type="SUPFAM" id="SSF52096">
    <property type="entry name" value="ClpP/crotonase"/>
    <property type="match status" value="1"/>
</dbReference>
<dbReference type="Gene3D" id="1.10.12.10">
    <property type="entry name" value="Lyase 2-enoyl-coa Hydratase, Chain A, domain 2"/>
    <property type="match status" value="1"/>
</dbReference>
<dbReference type="Proteomes" id="UP000433104">
    <property type="component" value="Unassembled WGS sequence"/>
</dbReference>
<dbReference type="GO" id="GO:0008300">
    <property type="term" value="P:isoprenoid catabolic process"/>
    <property type="evidence" value="ECO:0007669"/>
    <property type="project" value="TreeGrafter"/>
</dbReference>
<dbReference type="Gene3D" id="3.90.226.10">
    <property type="entry name" value="2-enoyl-CoA Hydratase, Chain A, domain 1"/>
    <property type="match status" value="1"/>
</dbReference>
<dbReference type="InterPro" id="IPR014748">
    <property type="entry name" value="Enoyl-CoA_hydra_C"/>
</dbReference>
<dbReference type="GO" id="GO:0016853">
    <property type="term" value="F:isomerase activity"/>
    <property type="evidence" value="ECO:0007669"/>
    <property type="project" value="UniProtKB-KW"/>
</dbReference>
<dbReference type="OrthoDB" id="5730382at2"/>
<comment type="similarity">
    <text evidence="1 2">Belongs to the enoyl-CoA hydratase/isomerase family.</text>
</comment>
<sequence>MTVRLELDGDCAHLLIDRPERRNAIDLAMWEEAFILLRQVEANDRLRLLVLRSANGGTFSAGADLKQMREHRGDPEWAAANQAAINRVQSKLARARCATLAFVEGDCMGGGCGLALACDLRIATSAARFAITPARLGLVYPLHDVKLLTDLVGPGHARRLLFTGMAVDADEALRIGLVEMVAEDYVEVAEAIRAASPRSVQAMKRFVQRVLDGEGAEDRQSLDIFAQAFSGPDFAEGARAFAEKRPPKFSD</sequence>
<evidence type="ECO:0000313" key="3">
    <source>
        <dbReference type="EMBL" id="MXO86734.1"/>
    </source>
</evidence>